<dbReference type="SUPFAM" id="SSF46894">
    <property type="entry name" value="C-terminal effector domain of the bipartite response regulators"/>
    <property type="match status" value="1"/>
</dbReference>
<evidence type="ECO:0000313" key="4">
    <source>
        <dbReference type="EMBL" id="PHK93866.1"/>
    </source>
</evidence>
<name>A0A2C7A9Y6_9PROT</name>
<dbReference type="GO" id="GO:0006355">
    <property type="term" value="P:regulation of DNA-templated transcription"/>
    <property type="evidence" value="ECO:0007669"/>
    <property type="project" value="InterPro"/>
</dbReference>
<gene>
    <name evidence="4" type="ORF">CR162_16490</name>
</gene>
<dbReference type="Proteomes" id="UP000223527">
    <property type="component" value="Unassembled WGS sequence"/>
</dbReference>
<reference evidence="4 5" key="1">
    <citation type="submission" date="2017-10" db="EMBL/GenBank/DDBJ databases">
        <authorList>
            <person name="Banno H."/>
            <person name="Chua N.-H."/>
        </authorList>
    </citation>
    <scope>NUCLEOTIDE SEQUENCE [LARGE SCALE GENOMIC DNA]</scope>
    <source>
        <strain evidence="4 5">YW11</strain>
    </source>
</reference>
<dbReference type="InterPro" id="IPR016032">
    <property type="entry name" value="Sig_transdc_resp-reg_C-effctor"/>
</dbReference>
<protein>
    <recommendedName>
        <fullName evidence="3">OmpR/PhoB-type domain-containing protein</fullName>
    </recommendedName>
</protein>
<feature type="domain" description="OmpR/PhoB-type" evidence="3">
    <location>
        <begin position="207"/>
        <end position="316"/>
    </location>
</feature>
<dbReference type="OrthoDB" id="7760280at2"/>
<dbReference type="EMBL" id="PDNU01000035">
    <property type="protein sequence ID" value="PHK93866.1"/>
    <property type="molecule type" value="Genomic_DNA"/>
</dbReference>
<dbReference type="RefSeq" id="WP_099096633.1">
    <property type="nucleotide sequence ID" value="NZ_PDNU01000035.1"/>
</dbReference>
<dbReference type="PROSITE" id="PS51755">
    <property type="entry name" value="OMPR_PHOB"/>
    <property type="match status" value="1"/>
</dbReference>
<sequence length="326" mass="35565">MNESLPVLLLQRSEAGEPAYLLGVPELSPEGARAFERLLELGIVVHDRKLDVWDPCPDCDCGAEERRIRWKDGEPYAACPVSCAGDEHLDPEDLQIYRISAARLADQIASAAGVQGSAEQLQPGLFCIGALPGGRLLLLAMTVEVVRRPGVLEQIRVLARGQRISLVAPAMPPTERARLEERGVDVMPPAEAFLPSQPRQPVLVNLDALLIMPKSESRLVLSKATGAVTLDGHSAKLPPREFELLWLLCERARRGRLPVPPRDILDAMYRGTTATDATVRSLKRDLQNSLKDLLARARFPEPLILAPGGRGYALALGAEDILLIEA</sequence>
<feature type="DNA-binding region" description="OmpR/PhoB-type" evidence="2">
    <location>
        <begin position="207"/>
        <end position="316"/>
    </location>
</feature>
<dbReference type="GO" id="GO:0003677">
    <property type="term" value="F:DNA binding"/>
    <property type="evidence" value="ECO:0007669"/>
    <property type="project" value="UniProtKB-UniRule"/>
</dbReference>
<accession>A0A2C7A9Y6</accession>
<evidence type="ECO:0000256" key="2">
    <source>
        <dbReference type="PROSITE-ProRule" id="PRU01091"/>
    </source>
</evidence>
<evidence type="ECO:0000256" key="1">
    <source>
        <dbReference type="ARBA" id="ARBA00023125"/>
    </source>
</evidence>
<dbReference type="Gene3D" id="1.10.10.10">
    <property type="entry name" value="Winged helix-like DNA-binding domain superfamily/Winged helix DNA-binding domain"/>
    <property type="match status" value="1"/>
</dbReference>
<dbReference type="InterPro" id="IPR036388">
    <property type="entry name" value="WH-like_DNA-bd_sf"/>
</dbReference>
<keyword evidence="5" id="KW-1185">Reference proteome</keyword>
<organism evidence="4 5">
    <name type="scientific">Teichococcus rhizosphaerae</name>
    <dbReference type="NCBI Taxonomy" id="1335062"/>
    <lineage>
        <taxon>Bacteria</taxon>
        <taxon>Pseudomonadati</taxon>
        <taxon>Pseudomonadota</taxon>
        <taxon>Alphaproteobacteria</taxon>
        <taxon>Acetobacterales</taxon>
        <taxon>Roseomonadaceae</taxon>
        <taxon>Roseomonas</taxon>
    </lineage>
</organism>
<evidence type="ECO:0000313" key="5">
    <source>
        <dbReference type="Proteomes" id="UP000223527"/>
    </source>
</evidence>
<dbReference type="GO" id="GO:0000160">
    <property type="term" value="P:phosphorelay signal transduction system"/>
    <property type="evidence" value="ECO:0007669"/>
    <property type="project" value="InterPro"/>
</dbReference>
<comment type="caution">
    <text evidence="4">The sequence shown here is derived from an EMBL/GenBank/DDBJ whole genome shotgun (WGS) entry which is preliminary data.</text>
</comment>
<dbReference type="InterPro" id="IPR001867">
    <property type="entry name" value="OmpR/PhoB-type_DNA-bd"/>
</dbReference>
<dbReference type="AlphaFoldDB" id="A0A2C7A9Y6"/>
<keyword evidence="1 2" id="KW-0238">DNA-binding</keyword>
<evidence type="ECO:0000259" key="3">
    <source>
        <dbReference type="PROSITE" id="PS51755"/>
    </source>
</evidence>
<proteinExistence type="predicted"/>